<keyword evidence="3" id="KW-1185">Reference proteome</keyword>
<dbReference type="EMBL" id="UXUI01007430">
    <property type="protein sequence ID" value="VDD87535.1"/>
    <property type="molecule type" value="Genomic_DNA"/>
</dbReference>
<feature type="transmembrane region" description="Helical" evidence="1">
    <location>
        <begin position="6"/>
        <end position="22"/>
    </location>
</feature>
<evidence type="ECO:0000313" key="3">
    <source>
        <dbReference type="Proteomes" id="UP000274131"/>
    </source>
</evidence>
<evidence type="ECO:0000313" key="4">
    <source>
        <dbReference type="WBParaSite" id="EVEC_0000297001-mRNA-1"/>
    </source>
</evidence>
<dbReference type="WBParaSite" id="EVEC_0000297001-mRNA-1">
    <property type="protein sequence ID" value="EVEC_0000297001-mRNA-1"/>
    <property type="gene ID" value="EVEC_0000297001"/>
</dbReference>
<organism evidence="4">
    <name type="scientific">Enterobius vermicularis</name>
    <name type="common">Human pinworm</name>
    <dbReference type="NCBI Taxonomy" id="51028"/>
    <lineage>
        <taxon>Eukaryota</taxon>
        <taxon>Metazoa</taxon>
        <taxon>Ecdysozoa</taxon>
        <taxon>Nematoda</taxon>
        <taxon>Chromadorea</taxon>
        <taxon>Rhabditida</taxon>
        <taxon>Spirurina</taxon>
        <taxon>Oxyuridomorpha</taxon>
        <taxon>Oxyuroidea</taxon>
        <taxon>Oxyuridae</taxon>
        <taxon>Enterobius</taxon>
    </lineage>
</organism>
<reference evidence="2 3" key="2">
    <citation type="submission" date="2018-10" db="EMBL/GenBank/DDBJ databases">
        <authorList>
            <consortium name="Pathogen Informatics"/>
        </authorList>
    </citation>
    <scope>NUCLEOTIDE SEQUENCE [LARGE SCALE GENOMIC DNA]</scope>
</reference>
<gene>
    <name evidence="2" type="ORF">EVEC_LOCUS2678</name>
</gene>
<keyword evidence="1" id="KW-1133">Transmembrane helix</keyword>
<reference evidence="4" key="1">
    <citation type="submission" date="2017-02" db="UniProtKB">
        <authorList>
            <consortium name="WormBaseParasite"/>
        </authorList>
    </citation>
    <scope>IDENTIFICATION</scope>
</reference>
<protein>
    <submittedName>
        <fullName evidence="2 4">Uncharacterized protein</fullName>
    </submittedName>
</protein>
<evidence type="ECO:0000313" key="2">
    <source>
        <dbReference type="EMBL" id="VDD87535.1"/>
    </source>
</evidence>
<keyword evidence="1" id="KW-0812">Transmembrane</keyword>
<keyword evidence="1" id="KW-0472">Membrane</keyword>
<dbReference type="Proteomes" id="UP000274131">
    <property type="component" value="Unassembled WGS sequence"/>
</dbReference>
<sequence>MTTFYLHSYNFNFISIFFNFIDQQKQKKGWMRNCKKLRNYF</sequence>
<evidence type="ECO:0000256" key="1">
    <source>
        <dbReference type="SAM" id="Phobius"/>
    </source>
</evidence>
<accession>A0A0N4UZC7</accession>
<proteinExistence type="predicted"/>
<name>A0A0N4UZC7_ENTVE</name>
<dbReference type="AlphaFoldDB" id="A0A0N4UZC7"/>